<sequence length="159" mass="17864">MRGQPPKPMTIGSDGIAISADGERLYYCALASRRLYSVATSALRDIAMTDTQVATTVRDEGLRPGASDRLESDAQGRLYATDYEHNAIYRRRSNGAYETLAQDSRLSWPDTLALASDGYLYIIANQVHRQPRFQNGKDLRVKPYLLLRIRTDGKPVELR</sequence>
<gene>
    <name evidence="3" type="ORF">GO998_13080</name>
</gene>
<evidence type="ECO:0000313" key="3">
    <source>
        <dbReference type="EMBL" id="QUP54599.1"/>
    </source>
</evidence>
<dbReference type="PANTHER" id="PTHR10009">
    <property type="entry name" value="PROTEIN YELLOW-RELATED"/>
    <property type="match status" value="1"/>
</dbReference>
<keyword evidence="2" id="KW-0964">Secreted</keyword>
<evidence type="ECO:0000256" key="1">
    <source>
        <dbReference type="ARBA" id="ARBA00004613"/>
    </source>
</evidence>
<dbReference type="Proteomes" id="UP000677898">
    <property type="component" value="Chromosome"/>
</dbReference>
<dbReference type="PANTHER" id="PTHR10009:SF18">
    <property type="entry name" value="PROTEIN YELLOW-LIKE PROTEIN"/>
    <property type="match status" value="1"/>
</dbReference>
<dbReference type="InterPro" id="IPR011042">
    <property type="entry name" value="6-blade_b-propeller_TolB-like"/>
</dbReference>
<reference evidence="3 4" key="1">
    <citation type="journal article" date="2021" name="Phytopathology">
        <title>Complete genome sequence of Ralstonia syzygii subsp. indonesiensis strain LLRS-1, isolated from wilted tobacco in China.</title>
        <authorList>
            <person name="Lu C.H."/>
            <person name="Li J.Y."/>
            <person name="Mi M.G."/>
            <person name="Lin Z.L."/>
            <person name="Jiang N."/>
            <person name="Gai X."/>
            <person name="Ma J.H."/>
            <person name="Lei L.P."/>
            <person name="Xia Z.Y."/>
        </authorList>
    </citation>
    <scope>NUCLEOTIDE SEQUENCE [LARGE SCALE GENOMIC DNA]</scope>
    <source>
        <strain evidence="3 4">LLRS-1</strain>
    </source>
</reference>
<protein>
    <recommendedName>
        <fullName evidence="5">SMP-30/Gluconolactonase/LRE-like region domain-containing protein</fullName>
    </recommendedName>
</protein>
<keyword evidence="4" id="KW-1185">Reference proteome</keyword>
<proteinExistence type="predicted"/>
<evidence type="ECO:0000256" key="2">
    <source>
        <dbReference type="ARBA" id="ARBA00022525"/>
    </source>
</evidence>
<dbReference type="Pfam" id="PF03022">
    <property type="entry name" value="MRJP"/>
    <property type="match status" value="1"/>
</dbReference>
<evidence type="ECO:0000313" key="4">
    <source>
        <dbReference type="Proteomes" id="UP000677898"/>
    </source>
</evidence>
<dbReference type="Gene3D" id="2.120.10.30">
    <property type="entry name" value="TolB, C-terminal domain"/>
    <property type="match status" value="1"/>
</dbReference>
<organism evidence="3 4">
    <name type="scientific">Ralstonia syzygii</name>
    <dbReference type="NCBI Taxonomy" id="28097"/>
    <lineage>
        <taxon>Bacteria</taxon>
        <taxon>Pseudomonadati</taxon>
        <taxon>Pseudomonadota</taxon>
        <taxon>Betaproteobacteria</taxon>
        <taxon>Burkholderiales</taxon>
        <taxon>Burkholderiaceae</taxon>
        <taxon>Ralstonia</taxon>
        <taxon>Ralstonia solanacearum species complex</taxon>
    </lineage>
</organism>
<comment type="subcellular location">
    <subcellularLocation>
        <location evidence="1">Secreted</location>
    </subcellularLocation>
</comment>
<evidence type="ECO:0008006" key="5">
    <source>
        <dbReference type="Google" id="ProtNLM"/>
    </source>
</evidence>
<dbReference type="InterPro" id="IPR017996">
    <property type="entry name" value="MRJP/yellow-related"/>
</dbReference>
<accession>A0ABX7ZHP0</accession>
<dbReference type="EMBL" id="CP046729">
    <property type="protein sequence ID" value="QUP54599.1"/>
    <property type="molecule type" value="Genomic_DNA"/>
</dbReference>
<name>A0ABX7ZHP0_9RALS</name>
<dbReference type="SUPFAM" id="SSF63829">
    <property type="entry name" value="Calcium-dependent phosphotriesterase"/>
    <property type="match status" value="1"/>
</dbReference>